<evidence type="ECO:0000313" key="2">
    <source>
        <dbReference type="EMBL" id="ARE81825.1"/>
    </source>
</evidence>
<keyword evidence="3" id="KW-1185">Reference proteome</keyword>
<evidence type="ECO:0000256" key="1">
    <source>
        <dbReference type="SAM" id="Phobius"/>
    </source>
</evidence>
<feature type="transmembrane region" description="Helical" evidence="1">
    <location>
        <begin position="121"/>
        <end position="141"/>
    </location>
</feature>
<dbReference type="KEGG" id="rmm:ROSMUCSMR3_00319"/>
<proteinExistence type="predicted"/>
<feature type="transmembrane region" description="Helical" evidence="1">
    <location>
        <begin position="61"/>
        <end position="79"/>
    </location>
</feature>
<protein>
    <submittedName>
        <fullName evidence="2">Membrane protein</fullName>
    </submittedName>
</protein>
<dbReference type="Proteomes" id="UP000192273">
    <property type="component" value="Chromosome"/>
</dbReference>
<sequence length="143" mass="15478">MDWAATLEAQPFAQALRASRWTYPLVNAGHILGLALLIGAVVPMDVRLLRGDLRAIRMLRVYAIGGLCLALACGSLLFAAQASDYVANSWFRWKIALLVAALVNAALHLHPLALSRPRQCAAAILSLCLWIAVLLCGRIIAYS</sequence>
<name>A0A1V0RJJ2_9RHOB</name>
<reference evidence="2 3" key="1">
    <citation type="submission" date="2017-03" db="EMBL/GenBank/DDBJ databases">
        <title>Genome Sequence of Roseovarius mucosus strain SMR3 Isolated from a culture of the Diatom Skeletonema marinoi.</title>
        <authorList>
            <person name="Topel M."/>
            <person name="Pinder M."/>
            <person name="Johansson O.N."/>
            <person name="Kourtchenko O."/>
            <person name="Godhe A."/>
            <person name="Clarke A.K."/>
        </authorList>
    </citation>
    <scope>NUCLEOTIDE SEQUENCE [LARGE SCALE GENOMIC DNA]</scope>
    <source>
        <strain evidence="2 3">SMR3</strain>
    </source>
</reference>
<gene>
    <name evidence="2" type="ORF">ROSMUCSMR3_00319</name>
</gene>
<accession>A0A1V0RJJ2</accession>
<evidence type="ECO:0000313" key="3">
    <source>
        <dbReference type="Proteomes" id="UP000192273"/>
    </source>
</evidence>
<feature type="transmembrane region" description="Helical" evidence="1">
    <location>
        <begin position="91"/>
        <end position="109"/>
    </location>
</feature>
<keyword evidence="1" id="KW-0812">Transmembrane</keyword>
<keyword evidence="1" id="KW-0472">Membrane</keyword>
<organism evidence="2 3">
    <name type="scientific">Roseovarius mucosus</name>
    <dbReference type="NCBI Taxonomy" id="215743"/>
    <lineage>
        <taxon>Bacteria</taxon>
        <taxon>Pseudomonadati</taxon>
        <taxon>Pseudomonadota</taxon>
        <taxon>Alphaproteobacteria</taxon>
        <taxon>Rhodobacterales</taxon>
        <taxon>Roseobacteraceae</taxon>
        <taxon>Roseovarius</taxon>
    </lineage>
</organism>
<dbReference type="AlphaFoldDB" id="A0A1V0RJJ2"/>
<dbReference type="EMBL" id="CP020474">
    <property type="protein sequence ID" value="ARE81825.1"/>
    <property type="molecule type" value="Genomic_DNA"/>
</dbReference>
<keyword evidence="1" id="KW-1133">Transmembrane helix</keyword>
<dbReference type="OrthoDB" id="118399at2"/>
<feature type="transmembrane region" description="Helical" evidence="1">
    <location>
        <begin position="28"/>
        <end position="49"/>
    </location>
</feature>
<dbReference type="RefSeq" id="WP_081506228.1">
    <property type="nucleotide sequence ID" value="NZ_CP020474.1"/>
</dbReference>